<protein>
    <recommendedName>
        <fullName evidence="4">EamA domain-containing protein</fullName>
    </recommendedName>
</protein>
<evidence type="ECO:0000313" key="2">
    <source>
        <dbReference type="EMBL" id="RKP27358.1"/>
    </source>
</evidence>
<dbReference type="PANTHER" id="PTHR19346:SF4">
    <property type="entry name" value="SUGAR PHOSPHATE TRANSPORTER DOMAIN-CONTAINING PROTEIN"/>
    <property type="match status" value="1"/>
</dbReference>
<gene>
    <name evidence="2" type="ORF">SYNPS1DRAFT_6097</name>
</gene>
<evidence type="ECO:0000256" key="1">
    <source>
        <dbReference type="SAM" id="Phobius"/>
    </source>
</evidence>
<feature type="transmembrane region" description="Helical" evidence="1">
    <location>
        <begin position="183"/>
        <end position="205"/>
    </location>
</feature>
<organism evidence="2 3">
    <name type="scientific">Syncephalis pseudoplumigaleata</name>
    <dbReference type="NCBI Taxonomy" id="1712513"/>
    <lineage>
        <taxon>Eukaryota</taxon>
        <taxon>Fungi</taxon>
        <taxon>Fungi incertae sedis</taxon>
        <taxon>Zoopagomycota</taxon>
        <taxon>Zoopagomycotina</taxon>
        <taxon>Zoopagomycetes</taxon>
        <taxon>Zoopagales</taxon>
        <taxon>Piptocephalidaceae</taxon>
        <taxon>Syncephalis</taxon>
    </lineage>
</organism>
<accession>A0A4P9Z4L1</accession>
<feature type="transmembrane region" description="Helical" evidence="1">
    <location>
        <begin position="56"/>
        <end position="73"/>
    </location>
</feature>
<feature type="non-terminal residue" evidence="2">
    <location>
        <position position="236"/>
    </location>
</feature>
<keyword evidence="1" id="KW-0472">Membrane</keyword>
<feature type="transmembrane region" description="Helical" evidence="1">
    <location>
        <begin position="217"/>
        <end position="235"/>
    </location>
</feature>
<dbReference type="OrthoDB" id="10062838at2759"/>
<feature type="transmembrane region" description="Helical" evidence="1">
    <location>
        <begin position="20"/>
        <end position="44"/>
    </location>
</feature>
<feature type="transmembrane region" description="Helical" evidence="1">
    <location>
        <begin position="125"/>
        <end position="147"/>
    </location>
</feature>
<evidence type="ECO:0000313" key="3">
    <source>
        <dbReference type="Proteomes" id="UP000278143"/>
    </source>
</evidence>
<dbReference type="Proteomes" id="UP000278143">
    <property type="component" value="Unassembled WGS sequence"/>
</dbReference>
<dbReference type="InterPro" id="IPR037185">
    <property type="entry name" value="EmrE-like"/>
</dbReference>
<dbReference type="InterPro" id="IPR026505">
    <property type="entry name" value="Solute_c_fam_35_mem_F3/F4"/>
</dbReference>
<proteinExistence type="predicted"/>
<keyword evidence="3" id="KW-1185">Reference proteome</keyword>
<name>A0A4P9Z4L1_9FUNG</name>
<keyword evidence="1" id="KW-1133">Transmembrane helix</keyword>
<dbReference type="AlphaFoldDB" id="A0A4P9Z4L1"/>
<evidence type="ECO:0008006" key="4">
    <source>
        <dbReference type="Google" id="ProtNLM"/>
    </source>
</evidence>
<dbReference type="EMBL" id="KZ989221">
    <property type="protein sequence ID" value="RKP27358.1"/>
    <property type="molecule type" value="Genomic_DNA"/>
</dbReference>
<keyword evidence="1" id="KW-0812">Transmembrane</keyword>
<feature type="transmembrane region" description="Helical" evidence="1">
    <location>
        <begin position="93"/>
        <end position="113"/>
    </location>
</feature>
<reference evidence="3" key="1">
    <citation type="journal article" date="2018" name="Nat. Microbiol.">
        <title>Leveraging single-cell genomics to expand the fungal tree of life.</title>
        <authorList>
            <person name="Ahrendt S.R."/>
            <person name="Quandt C.A."/>
            <person name="Ciobanu D."/>
            <person name="Clum A."/>
            <person name="Salamov A."/>
            <person name="Andreopoulos B."/>
            <person name="Cheng J.F."/>
            <person name="Woyke T."/>
            <person name="Pelin A."/>
            <person name="Henrissat B."/>
            <person name="Reynolds N.K."/>
            <person name="Benny G.L."/>
            <person name="Smith M.E."/>
            <person name="James T.Y."/>
            <person name="Grigoriev I.V."/>
        </authorList>
    </citation>
    <scope>NUCLEOTIDE SEQUENCE [LARGE SCALE GENOMIC DNA]</scope>
    <source>
        <strain evidence="3">Benny S71-1</strain>
    </source>
</reference>
<dbReference type="PANTHER" id="PTHR19346">
    <property type="entry name" value="SUGAR PHOSPHATE TRANSPORTER DOMAIN-CONTAINING PROTEIN"/>
    <property type="match status" value="1"/>
</dbReference>
<sequence length="236" mass="25396">MIKQAMWMSPVFNGASYGWYLAAGMTSAAALTAISNTSCCFVYLFSVLLLGDAVRARMIAAVIISVAGVVFMANNAVSLPPPPPDASHHAGSFLGDLVSLLTAIFNGLYQVLYKQHVVPSRHNSILFAQTTLAMMGVFTLTMCWIPLPLLHWMGWETFELPDLETLGFMCSIGLLSATSNACFLPIIALISPLFVSVGSMLIIPMVAITDWFVQDKAITFGLSMGSIGICIGFIML</sequence>
<dbReference type="SUPFAM" id="SSF103481">
    <property type="entry name" value="Multidrug resistance efflux transporter EmrE"/>
    <property type="match status" value="1"/>
</dbReference>